<feature type="region of interest" description="Disordered" evidence="1">
    <location>
        <begin position="25"/>
        <end position="59"/>
    </location>
</feature>
<dbReference type="EMBL" id="JAUKUD010000006">
    <property type="protein sequence ID" value="KAK0740259.1"/>
    <property type="molecule type" value="Genomic_DNA"/>
</dbReference>
<keyword evidence="4" id="KW-1185">Reference proteome</keyword>
<evidence type="ECO:0000256" key="1">
    <source>
        <dbReference type="SAM" id="MobiDB-lite"/>
    </source>
</evidence>
<dbReference type="PANTHER" id="PTHR39219">
    <property type="entry name" value="ER MEMBRANE PROTEIN COMPLEX SUBUNIT 10"/>
    <property type="match status" value="1"/>
</dbReference>
<accession>A0AA40EJ41</accession>
<name>A0AA40EJ41_9PEZI</name>
<dbReference type="AlphaFoldDB" id="A0AA40EJ41"/>
<evidence type="ECO:0000313" key="3">
    <source>
        <dbReference type="EMBL" id="KAK0740259.1"/>
    </source>
</evidence>
<feature type="chain" id="PRO_5041392184" evidence="2">
    <location>
        <begin position="20"/>
        <end position="184"/>
    </location>
</feature>
<protein>
    <submittedName>
        <fullName evidence="3">Uncharacterized protein</fullName>
    </submittedName>
</protein>
<dbReference type="PANTHER" id="PTHR39219:SF1">
    <property type="entry name" value="ER MEMBRANE PROTEIN COMPLEX SUBUNIT 10"/>
    <property type="match status" value="1"/>
</dbReference>
<keyword evidence="2" id="KW-0732">Signal</keyword>
<gene>
    <name evidence="3" type="ORF">B0T18DRAFT_448937</name>
</gene>
<dbReference type="Proteomes" id="UP001172155">
    <property type="component" value="Unassembled WGS sequence"/>
</dbReference>
<organism evidence="3 4">
    <name type="scientific">Schizothecium vesticola</name>
    <dbReference type="NCBI Taxonomy" id="314040"/>
    <lineage>
        <taxon>Eukaryota</taxon>
        <taxon>Fungi</taxon>
        <taxon>Dikarya</taxon>
        <taxon>Ascomycota</taxon>
        <taxon>Pezizomycotina</taxon>
        <taxon>Sordariomycetes</taxon>
        <taxon>Sordariomycetidae</taxon>
        <taxon>Sordariales</taxon>
        <taxon>Schizotheciaceae</taxon>
        <taxon>Schizothecium</taxon>
    </lineage>
</organism>
<evidence type="ECO:0000313" key="4">
    <source>
        <dbReference type="Proteomes" id="UP001172155"/>
    </source>
</evidence>
<reference evidence="3" key="1">
    <citation type="submission" date="2023-06" db="EMBL/GenBank/DDBJ databases">
        <title>Genome-scale phylogeny and comparative genomics of the fungal order Sordariales.</title>
        <authorList>
            <consortium name="Lawrence Berkeley National Laboratory"/>
            <person name="Hensen N."/>
            <person name="Bonometti L."/>
            <person name="Westerberg I."/>
            <person name="Brannstrom I.O."/>
            <person name="Guillou S."/>
            <person name="Cros-Aarteil S."/>
            <person name="Calhoun S."/>
            <person name="Haridas S."/>
            <person name="Kuo A."/>
            <person name="Mondo S."/>
            <person name="Pangilinan J."/>
            <person name="Riley R."/>
            <person name="LaButti K."/>
            <person name="Andreopoulos B."/>
            <person name="Lipzen A."/>
            <person name="Chen C."/>
            <person name="Yanf M."/>
            <person name="Daum C."/>
            <person name="Ng V."/>
            <person name="Clum A."/>
            <person name="Steindorff A."/>
            <person name="Ohm R."/>
            <person name="Martin F."/>
            <person name="Silar P."/>
            <person name="Natvig D."/>
            <person name="Lalanne C."/>
            <person name="Gautier V."/>
            <person name="Ament-velasquez S.L."/>
            <person name="Kruys A."/>
            <person name="Hutchinson M.I."/>
            <person name="Powell A.J."/>
            <person name="Barry K."/>
            <person name="Miller A.N."/>
            <person name="Grigoriev I.V."/>
            <person name="Debuchy R."/>
            <person name="Gladieux P."/>
            <person name="Thoren M.H."/>
            <person name="Johannesson H."/>
        </authorList>
    </citation>
    <scope>NUCLEOTIDE SEQUENCE</scope>
    <source>
        <strain evidence="3">SMH3187-1</strain>
    </source>
</reference>
<comment type="caution">
    <text evidence="3">The sequence shown here is derived from an EMBL/GenBank/DDBJ whole genome shotgun (WGS) entry which is preliminary data.</text>
</comment>
<proteinExistence type="predicted"/>
<sequence length="184" mass="19195">MRPTTLLSALLAGGHAAAAAAAAASSLTIPPHPPSPSSSAEDPDDATTQVTSYSPPDLPSTARLVRIGAYDSKAGRWTSSVTVASAENFGKGYSPHFVVNLDEGEEVVSVVCRGVRIDAGHTRDFGPQVEVVTAGRGEQVKVNQPVVLVEGRKVVVEEKSMIQKYWWVLAIGAFIILSGGGDGK</sequence>
<feature type="signal peptide" evidence="2">
    <location>
        <begin position="1"/>
        <end position="19"/>
    </location>
</feature>
<evidence type="ECO:0000256" key="2">
    <source>
        <dbReference type="SAM" id="SignalP"/>
    </source>
</evidence>